<organism evidence="1 2">
    <name type="scientific">Candidatus Gottesmanbacteria bacterium RIFCSPHIGHO2_01_FULL_39_10</name>
    <dbReference type="NCBI Taxonomy" id="1798375"/>
    <lineage>
        <taxon>Bacteria</taxon>
        <taxon>Candidatus Gottesmaniibacteriota</taxon>
    </lineage>
</organism>
<dbReference type="AlphaFoldDB" id="A0A1F5ZPI5"/>
<comment type="caution">
    <text evidence="1">The sequence shown here is derived from an EMBL/GenBank/DDBJ whole genome shotgun (WGS) entry which is preliminary data.</text>
</comment>
<gene>
    <name evidence="1" type="ORF">A2773_02995</name>
</gene>
<reference evidence="1 2" key="1">
    <citation type="journal article" date="2016" name="Nat. Commun.">
        <title>Thousands of microbial genomes shed light on interconnected biogeochemical processes in an aquifer system.</title>
        <authorList>
            <person name="Anantharaman K."/>
            <person name="Brown C.T."/>
            <person name="Hug L.A."/>
            <person name="Sharon I."/>
            <person name="Castelle C.J."/>
            <person name="Probst A.J."/>
            <person name="Thomas B.C."/>
            <person name="Singh A."/>
            <person name="Wilkins M.J."/>
            <person name="Karaoz U."/>
            <person name="Brodie E.L."/>
            <person name="Williams K.H."/>
            <person name="Hubbard S.S."/>
            <person name="Banfield J.F."/>
        </authorList>
    </citation>
    <scope>NUCLEOTIDE SEQUENCE [LARGE SCALE GENOMIC DNA]</scope>
</reference>
<name>A0A1F5ZPI5_9BACT</name>
<dbReference type="STRING" id="1798375.A2773_02995"/>
<proteinExistence type="predicted"/>
<dbReference type="EMBL" id="MFJE01000020">
    <property type="protein sequence ID" value="OGG14379.1"/>
    <property type="molecule type" value="Genomic_DNA"/>
</dbReference>
<protein>
    <submittedName>
        <fullName evidence="1">Uncharacterized protein</fullName>
    </submittedName>
</protein>
<dbReference type="Proteomes" id="UP000177383">
    <property type="component" value="Unassembled WGS sequence"/>
</dbReference>
<evidence type="ECO:0000313" key="2">
    <source>
        <dbReference type="Proteomes" id="UP000177383"/>
    </source>
</evidence>
<evidence type="ECO:0000313" key="1">
    <source>
        <dbReference type="EMBL" id="OGG14379.1"/>
    </source>
</evidence>
<sequence>MSEKPYFSCYHAGSPTYLSEKIQKAISDGRLIFVGTFGKACDEMVPVQESQFNGQNIACVGPRHKGCPRPQDAKLSET</sequence>
<accession>A0A1F5ZPI5</accession>